<name>A0ABW0R222_9BACL</name>
<evidence type="ECO:0000256" key="4">
    <source>
        <dbReference type="SAM" id="Phobius"/>
    </source>
</evidence>
<evidence type="ECO:0000313" key="7">
    <source>
        <dbReference type="Proteomes" id="UP001596108"/>
    </source>
</evidence>
<dbReference type="Pfam" id="PF00015">
    <property type="entry name" value="MCPsignal"/>
    <property type="match status" value="1"/>
</dbReference>
<dbReference type="PANTHER" id="PTHR32089">
    <property type="entry name" value="METHYL-ACCEPTING CHEMOTAXIS PROTEIN MCPB"/>
    <property type="match status" value="1"/>
</dbReference>
<evidence type="ECO:0000256" key="1">
    <source>
        <dbReference type="ARBA" id="ARBA00023224"/>
    </source>
</evidence>
<evidence type="ECO:0000259" key="5">
    <source>
        <dbReference type="PROSITE" id="PS50111"/>
    </source>
</evidence>
<dbReference type="PANTHER" id="PTHR32089:SF112">
    <property type="entry name" value="LYSOZYME-LIKE PROTEIN-RELATED"/>
    <property type="match status" value="1"/>
</dbReference>
<dbReference type="SUPFAM" id="SSF58104">
    <property type="entry name" value="Methyl-accepting chemotaxis protein (MCP) signaling domain"/>
    <property type="match status" value="1"/>
</dbReference>
<comment type="similarity">
    <text evidence="2">Belongs to the methyl-accepting chemotaxis (MCP) protein family.</text>
</comment>
<evidence type="ECO:0000256" key="2">
    <source>
        <dbReference type="ARBA" id="ARBA00029447"/>
    </source>
</evidence>
<dbReference type="Proteomes" id="UP001596108">
    <property type="component" value="Unassembled WGS sequence"/>
</dbReference>
<feature type="transmembrane region" description="Helical" evidence="4">
    <location>
        <begin position="186"/>
        <end position="205"/>
    </location>
</feature>
<evidence type="ECO:0000313" key="6">
    <source>
        <dbReference type="EMBL" id="MFC5530410.1"/>
    </source>
</evidence>
<dbReference type="EMBL" id="JBHSNC010000041">
    <property type="protein sequence ID" value="MFC5530410.1"/>
    <property type="molecule type" value="Genomic_DNA"/>
</dbReference>
<organism evidence="6 7">
    <name type="scientific">Cohnella yongneupensis</name>
    <dbReference type="NCBI Taxonomy" id="425006"/>
    <lineage>
        <taxon>Bacteria</taxon>
        <taxon>Bacillati</taxon>
        <taxon>Bacillota</taxon>
        <taxon>Bacilli</taxon>
        <taxon>Bacillales</taxon>
        <taxon>Paenibacillaceae</taxon>
        <taxon>Cohnella</taxon>
    </lineage>
</organism>
<comment type="caution">
    <text evidence="6">The sequence shown here is derived from an EMBL/GenBank/DDBJ whole genome shotgun (WGS) entry which is preliminary data.</text>
</comment>
<dbReference type="RefSeq" id="WP_378112353.1">
    <property type="nucleotide sequence ID" value="NZ_JBHSNC010000041.1"/>
</dbReference>
<keyword evidence="7" id="KW-1185">Reference proteome</keyword>
<feature type="domain" description="Methyl-accepting transducer" evidence="5">
    <location>
        <begin position="276"/>
        <end position="512"/>
    </location>
</feature>
<keyword evidence="1 3" id="KW-0807">Transducer</keyword>
<evidence type="ECO:0000256" key="3">
    <source>
        <dbReference type="PROSITE-ProRule" id="PRU00284"/>
    </source>
</evidence>
<reference evidence="7" key="1">
    <citation type="journal article" date="2019" name="Int. J. Syst. Evol. Microbiol.">
        <title>The Global Catalogue of Microorganisms (GCM) 10K type strain sequencing project: providing services to taxonomists for standard genome sequencing and annotation.</title>
        <authorList>
            <consortium name="The Broad Institute Genomics Platform"/>
            <consortium name="The Broad Institute Genome Sequencing Center for Infectious Disease"/>
            <person name="Wu L."/>
            <person name="Ma J."/>
        </authorList>
    </citation>
    <scope>NUCLEOTIDE SEQUENCE [LARGE SCALE GENOMIC DNA]</scope>
    <source>
        <strain evidence="7">CGMCC 1.18578</strain>
    </source>
</reference>
<dbReference type="PRINTS" id="PR00260">
    <property type="entry name" value="CHEMTRNSDUCR"/>
</dbReference>
<dbReference type="PROSITE" id="PS50111">
    <property type="entry name" value="CHEMOTAXIS_TRANSDUC_2"/>
    <property type="match status" value="1"/>
</dbReference>
<sequence length="556" mass="61055">MKKLTIVRKLLLMLFALLLISVLTGLAILRSNEQVKKHTSEAEAFNRTTQDYESLMNLYQELNTISYRFLSEGYEKKQAEAYTAKLSQMSEVTGRLKLVFDQDEDLRSYLSWFDKINLAYKDLFDTHFAGAFLPESLNGVVIRQVLTSQMGDTLRVDGELKELFAAQREDSGNQLRSTISGSSRDVILLTAFMVVVMLGVAYLFGRSIDQGVKLLLRRIQAYRNGELGYVSAARGDEFGTVDAYLAQMGEQLRIMLESNRQTGAEVVEWTGNILEKSTENRQAASSILSLSERCQARIELQHDATASISAVIEQASAGSEHMLHASGSLRDSVWRTNGYAQEGKALVTALSASFDETSGEMLRLGGQVKSMKERMKDVHRFMLGISEIAYQTNLLSLNASIEASRAGVHGSGFSVIAHEIRRLAGQTEGFAGNVRSAMQAIQADIGSMAAGFDGFAKHLDATRGRSEQAVASFGDIALESDRLAAQTEEWTQSVTEVAAGLNEIVASIERLVESSSDIRDSMQQVSGLAASQSDVSGYLQQAVDKLAHTTKSLRVE</sequence>
<keyword evidence="4" id="KW-0472">Membrane</keyword>
<gene>
    <name evidence="6" type="ORF">ACFPQ4_13310</name>
</gene>
<accession>A0ABW0R222</accession>
<keyword evidence="4" id="KW-1133">Transmembrane helix</keyword>
<dbReference type="InterPro" id="IPR004090">
    <property type="entry name" value="Chemotax_Me-accpt_rcpt"/>
</dbReference>
<dbReference type="InterPro" id="IPR004089">
    <property type="entry name" value="MCPsignal_dom"/>
</dbReference>
<protein>
    <submittedName>
        <fullName evidence="6">Methyl-accepting chemotaxis protein</fullName>
    </submittedName>
</protein>
<proteinExistence type="inferred from homology"/>
<dbReference type="Gene3D" id="1.10.287.950">
    <property type="entry name" value="Methyl-accepting chemotaxis protein"/>
    <property type="match status" value="1"/>
</dbReference>
<keyword evidence="4" id="KW-0812">Transmembrane</keyword>
<dbReference type="SMART" id="SM00283">
    <property type="entry name" value="MA"/>
    <property type="match status" value="1"/>
</dbReference>
<dbReference type="Gene3D" id="6.10.340.10">
    <property type="match status" value="1"/>
</dbReference>